<keyword evidence="2" id="KW-1185">Reference proteome</keyword>
<accession>A0ABP8NTX0</accession>
<proteinExistence type="predicted"/>
<name>A0ABP8NTX0_9BACT</name>
<protein>
    <submittedName>
        <fullName evidence="1">Uncharacterized protein</fullName>
    </submittedName>
</protein>
<gene>
    <name evidence="1" type="ORF">GCM10023156_71030</name>
</gene>
<evidence type="ECO:0000313" key="1">
    <source>
        <dbReference type="EMBL" id="GAA4473285.1"/>
    </source>
</evidence>
<dbReference type="Proteomes" id="UP001500840">
    <property type="component" value="Unassembled WGS sequence"/>
</dbReference>
<reference evidence="2" key="1">
    <citation type="journal article" date="2019" name="Int. J. Syst. Evol. Microbiol.">
        <title>The Global Catalogue of Microorganisms (GCM) 10K type strain sequencing project: providing services to taxonomists for standard genome sequencing and annotation.</title>
        <authorList>
            <consortium name="The Broad Institute Genomics Platform"/>
            <consortium name="The Broad Institute Genome Sequencing Center for Infectious Disease"/>
            <person name="Wu L."/>
            <person name="Ma J."/>
        </authorList>
    </citation>
    <scope>NUCLEOTIDE SEQUENCE [LARGE SCALE GENOMIC DNA]</scope>
    <source>
        <strain evidence="2">JCM 17759</strain>
    </source>
</reference>
<sequence>MDIDQTYARAGKIYRCGIESEEASVRWCEFQIRQFDFGGDGKSFGSVTPVVSDRVKVRISRGKPFAKKPFRMNGGLLEANDVGGRRRDSVEHLVAASVAPIQVVRCNTD</sequence>
<comment type="caution">
    <text evidence="1">The sequence shown here is derived from an EMBL/GenBank/DDBJ whole genome shotgun (WGS) entry which is preliminary data.</text>
</comment>
<dbReference type="EMBL" id="BAABGA010000120">
    <property type="protein sequence ID" value="GAA4473285.1"/>
    <property type="molecule type" value="Genomic_DNA"/>
</dbReference>
<evidence type="ECO:0000313" key="2">
    <source>
        <dbReference type="Proteomes" id="UP001500840"/>
    </source>
</evidence>
<organism evidence="1 2">
    <name type="scientific">Novipirellula rosea</name>
    <dbReference type="NCBI Taxonomy" id="1031540"/>
    <lineage>
        <taxon>Bacteria</taxon>
        <taxon>Pseudomonadati</taxon>
        <taxon>Planctomycetota</taxon>
        <taxon>Planctomycetia</taxon>
        <taxon>Pirellulales</taxon>
        <taxon>Pirellulaceae</taxon>
        <taxon>Novipirellula</taxon>
    </lineage>
</organism>